<dbReference type="Gene3D" id="1.10.287.70">
    <property type="match status" value="1"/>
</dbReference>
<keyword evidence="7 11" id="KW-1133">Transmembrane helix</keyword>
<dbReference type="Pfam" id="PF11879">
    <property type="entry name" value="DUF3399"/>
    <property type="match status" value="1"/>
</dbReference>
<accession>A0ABD1KWA1</accession>
<dbReference type="Proteomes" id="UP001591681">
    <property type="component" value="Unassembled WGS sequence"/>
</dbReference>
<evidence type="ECO:0000256" key="5">
    <source>
        <dbReference type="ARBA" id="ARBA00022826"/>
    </source>
</evidence>
<evidence type="ECO:0000259" key="12">
    <source>
        <dbReference type="Pfam" id="PF00520"/>
    </source>
</evidence>
<sequence>MPVWLTVAVHVNRYGDMVPDTIAGKIFGSICSLSGVLVIALPVPVIVSNFSRIYHQNQRADKMRAQQKVRLARIRLAKKGTTNAFLQYKDEGGLQDRDSDSTALCVKNRSSFEHQHHHLLHCLEKTTNHEFTDELTYSEVCMTESVGYRTSRSTSLSSQQGGGSSCCPRRAKRRAIRLANSTVSVSRGSMQELDTLHVQKSIAAPQSSRSSLNARTEDLKLNCDDRDFTAAIISIPTPPANTPDESLPPSPAIHGILRNSRSGSFTHEAVKISSL</sequence>
<dbReference type="InterPro" id="IPR024587">
    <property type="entry name" value="K_chnl_volt-dep_Kv4_C"/>
</dbReference>
<evidence type="ECO:0000256" key="6">
    <source>
        <dbReference type="ARBA" id="ARBA00022958"/>
    </source>
</evidence>
<evidence type="ECO:0008006" key="16">
    <source>
        <dbReference type="Google" id="ProtNLM"/>
    </source>
</evidence>
<dbReference type="Pfam" id="PF00520">
    <property type="entry name" value="Ion_trans"/>
    <property type="match status" value="1"/>
</dbReference>
<proteinExistence type="predicted"/>
<feature type="domain" description="Ion transport" evidence="12">
    <location>
        <begin position="3"/>
        <end position="57"/>
    </location>
</feature>
<evidence type="ECO:0000256" key="11">
    <source>
        <dbReference type="SAM" id="Phobius"/>
    </source>
</evidence>
<dbReference type="PRINTS" id="PR01516">
    <property type="entry name" value="KV41CHANNEL"/>
</dbReference>
<evidence type="ECO:0000256" key="4">
    <source>
        <dbReference type="ARBA" id="ARBA00022692"/>
    </source>
</evidence>
<name>A0ABD1KWA1_9TELE</name>
<dbReference type="GO" id="GO:0016020">
    <property type="term" value="C:membrane"/>
    <property type="evidence" value="ECO:0007669"/>
    <property type="project" value="UniProtKB-SubCell"/>
</dbReference>
<dbReference type="EMBL" id="JBHFQA010000001">
    <property type="protein sequence ID" value="KAL2103422.1"/>
    <property type="molecule type" value="Genomic_DNA"/>
</dbReference>
<dbReference type="GO" id="GO:0005267">
    <property type="term" value="F:potassium channel activity"/>
    <property type="evidence" value="ECO:0007669"/>
    <property type="project" value="UniProtKB-KW"/>
</dbReference>
<comment type="caution">
    <text evidence="14">The sequence shown here is derived from an EMBL/GenBank/DDBJ whole genome shotgun (WGS) entry which is preliminary data.</text>
</comment>
<keyword evidence="2" id="KW-0813">Transport</keyword>
<dbReference type="AlphaFoldDB" id="A0ABD1KWA1"/>
<comment type="subcellular location">
    <subcellularLocation>
        <location evidence="1">Membrane</location>
        <topology evidence="1">Multi-pass membrane protein</topology>
    </subcellularLocation>
</comment>
<gene>
    <name evidence="14" type="ORF">ACEWY4_000290</name>
</gene>
<keyword evidence="6" id="KW-0630">Potassium</keyword>
<protein>
    <recommendedName>
        <fullName evidence="16">Potassium voltage-gated channel subfamily D member 1</fullName>
    </recommendedName>
</protein>
<evidence type="ECO:0000313" key="14">
    <source>
        <dbReference type="EMBL" id="KAL2103422.1"/>
    </source>
</evidence>
<keyword evidence="10" id="KW-0407">Ion channel</keyword>
<reference evidence="14 15" key="1">
    <citation type="submission" date="2024-09" db="EMBL/GenBank/DDBJ databases">
        <title>A chromosome-level genome assembly of Gray's grenadier anchovy, Coilia grayii.</title>
        <authorList>
            <person name="Fu Z."/>
        </authorList>
    </citation>
    <scope>NUCLEOTIDE SEQUENCE [LARGE SCALE GENOMIC DNA]</scope>
    <source>
        <strain evidence="14">G4</strain>
        <tissue evidence="14">Muscle</tissue>
    </source>
</reference>
<evidence type="ECO:0000256" key="10">
    <source>
        <dbReference type="ARBA" id="ARBA00023303"/>
    </source>
</evidence>
<keyword evidence="9 11" id="KW-0472">Membrane</keyword>
<keyword evidence="15" id="KW-1185">Reference proteome</keyword>
<keyword evidence="5" id="KW-0631">Potassium channel</keyword>
<evidence type="ECO:0000256" key="8">
    <source>
        <dbReference type="ARBA" id="ARBA00023065"/>
    </source>
</evidence>
<keyword evidence="3" id="KW-0633">Potassium transport</keyword>
<evidence type="ECO:0000256" key="1">
    <source>
        <dbReference type="ARBA" id="ARBA00004141"/>
    </source>
</evidence>
<evidence type="ECO:0000259" key="13">
    <source>
        <dbReference type="Pfam" id="PF11879"/>
    </source>
</evidence>
<dbReference type="InterPro" id="IPR028325">
    <property type="entry name" value="VG_K_chnl"/>
</dbReference>
<dbReference type="PANTHER" id="PTHR11537">
    <property type="entry name" value="VOLTAGE-GATED POTASSIUM CHANNEL"/>
    <property type="match status" value="1"/>
</dbReference>
<evidence type="ECO:0000256" key="3">
    <source>
        <dbReference type="ARBA" id="ARBA00022538"/>
    </source>
</evidence>
<keyword evidence="4 11" id="KW-0812">Transmembrane</keyword>
<dbReference type="InterPro" id="IPR005821">
    <property type="entry name" value="Ion_trans_dom"/>
</dbReference>
<organism evidence="14 15">
    <name type="scientific">Coilia grayii</name>
    <name type="common">Gray's grenadier anchovy</name>
    <dbReference type="NCBI Taxonomy" id="363190"/>
    <lineage>
        <taxon>Eukaryota</taxon>
        <taxon>Metazoa</taxon>
        <taxon>Chordata</taxon>
        <taxon>Craniata</taxon>
        <taxon>Vertebrata</taxon>
        <taxon>Euteleostomi</taxon>
        <taxon>Actinopterygii</taxon>
        <taxon>Neopterygii</taxon>
        <taxon>Teleostei</taxon>
        <taxon>Clupei</taxon>
        <taxon>Clupeiformes</taxon>
        <taxon>Clupeoidei</taxon>
        <taxon>Engraulidae</taxon>
        <taxon>Coilinae</taxon>
        <taxon>Coilia</taxon>
    </lineage>
</organism>
<feature type="transmembrane region" description="Helical" evidence="11">
    <location>
        <begin position="26"/>
        <end position="47"/>
    </location>
</feature>
<evidence type="ECO:0000256" key="9">
    <source>
        <dbReference type="ARBA" id="ARBA00023136"/>
    </source>
</evidence>
<evidence type="ECO:0000313" key="15">
    <source>
        <dbReference type="Proteomes" id="UP001591681"/>
    </source>
</evidence>
<dbReference type="SUPFAM" id="SSF81324">
    <property type="entry name" value="Voltage-gated potassium channels"/>
    <property type="match status" value="1"/>
</dbReference>
<evidence type="ECO:0000256" key="7">
    <source>
        <dbReference type="ARBA" id="ARBA00022989"/>
    </source>
</evidence>
<feature type="domain" description="Potassium channel voltage dependent Kv4 C-terminal" evidence="13">
    <location>
        <begin position="109"/>
        <end position="183"/>
    </location>
</feature>
<dbReference type="InterPro" id="IPR004054">
    <property type="entry name" value="K_chnl_volt-dep_Kv4.1"/>
</dbReference>
<keyword evidence="8" id="KW-0406">Ion transport</keyword>
<evidence type="ECO:0000256" key="2">
    <source>
        <dbReference type="ARBA" id="ARBA00022448"/>
    </source>
</evidence>
<dbReference type="PANTHER" id="PTHR11537:SF174">
    <property type="entry name" value="POTASSIUM VOLTAGE-GATED CHANNEL SUBFAMILY D MEMBER 1"/>
    <property type="match status" value="1"/>
</dbReference>